<organism evidence="5 6">
    <name type="scientific">Penicillium digitatum (strain Pd1 / CECT 20795)</name>
    <name type="common">Green mold</name>
    <dbReference type="NCBI Taxonomy" id="1170230"/>
    <lineage>
        <taxon>Eukaryota</taxon>
        <taxon>Fungi</taxon>
        <taxon>Dikarya</taxon>
        <taxon>Ascomycota</taxon>
        <taxon>Pezizomycotina</taxon>
        <taxon>Eurotiomycetes</taxon>
        <taxon>Eurotiomycetidae</taxon>
        <taxon>Eurotiales</taxon>
        <taxon>Aspergillaceae</taxon>
        <taxon>Penicillium</taxon>
    </lineage>
</organism>
<dbReference type="PANTHER" id="PTHR32085:SF3">
    <property type="entry name" value="PROTEIN CSF1"/>
    <property type="match status" value="1"/>
</dbReference>
<protein>
    <submittedName>
        <fullName evidence="5">Fermentation associated protein (Csf1), putative</fullName>
    </submittedName>
</protein>
<evidence type="ECO:0000259" key="4">
    <source>
        <dbReference type="Pfam" id="PF25038"/>
    </source>
</evidence>
<dbReference type="KEGG" id="pdp:PDIP_79140"/>
<dbReference type="Pfam" id="PF25038">
    <property type="entry name" value="Csf1_C"/>
    <property type="match status" value="1"/>
</dbReference>
<keyword evidence="2" id="KW-0812">Transmembrane</keyword>
<feature type="domain" description="Csf1 N-terminal" evidence="3">
    <location>
        <begin position="921"/>
        <end position="1226"/>
    </location>
</feature>
<feature type="region of interest" description="Disordered" evidence="1">
    <location>
        <begin position="154"/>
        <end position="184"/>
    </location>
</feature>
<dbReference type="Proteomes" id="UP000009886">
    <property type="component" value="Unassembled WGS sequence"/>
</dbReference>
<comment type="caution">
    <text evidence="5">The sequence shown here is derived from an EMBL/GenBank/DDBJ whole genome shotgun (WGS) entry which is preliminary data.</text>
</comment>
<feature type="transmembrane region" description="Helical" evidence="2">
    <location>
        <begin position="55"/>
        <end position="76"/>
    </location>
</feature>
<feature type="domain" description="Csf1 C-terminal region" evidence="4">
    <location>
        <begin position="2508"/>
        <end position="3246"/>
    </location>
</feature>
<sequence>MLARKGGFGVDECEVNFDSSIAFYRADAVHVGGWREMGSTSLTSAFLTPDPSFNWFFLLELIVSCILALFFLLYFNRLFANLISYAIRAYTWHYYRAYVDINALQVSLLGGRVFFKGIRYHGVNETIFIHGGFITWRYWTRTVERNDLNGIRRKAGLSHPTSTEGHARSPIDGRDNNLGEQGGMAKTTELPCRITINTYGLEWFIYNRTPAYDSILAGFGYSTKNVDPDEENSKPPGSRRTAEDDNASNVFDFEDTSGHRPSMKPMSERSMNEGGGDASQSTTIRESELSDPVSNMLQLLPMKLDCRKGAIVMGNEHTRSVLTTTFDTGTGTIDASNSGPLDLYRQVFSFQLNNPVIQMRPNPDFKQNQSVTAKDLGAVQENESGSKKKPQNIFDYQFQRRRVWHSIQDLVPYFQTSVESFHIDGRHTSSMPRSQAEFPEVRWAGLSRYLDEGIEDEHEKWNAVEYGRFSTIVESPSLNIAYFWDIPGRVIIQPTATVQSQTTNSNINHAPSPEWGIDIKIDGGTINYGPWADRERVGLQNIFFPNFYRSAEPTEQLAPGVLRQSTAFRLRVEINKQLTLRIPTREASKDWQWKGRADAVGGASRAKKPNDQKNARVKEGEKGFLGPEIRPFGWLSLCVAADSTINYTMDMVGSSAGFRNELSIDLRDSRLSSSINHGLLWQCPRHRITCDLSNPLSWNSLRSWKFAAESQDLQLFLLRDHIFLLSDLVSDWASGPPSNYYTFVPFIYNIDLNFSDLQLYMNVNDRNIISNPSDLEDNRFIVIKGKRLTSNVMLPLNKYQSEQNAIEFRVNLEEGGVDYTTPLWDTLHEFLPQKSMATLGNLFIDGSYNYYQSLSPELTDTLMLNIVGTSTRLYLFGFLIKSFMTIRENYFGEELHFKTLEEYQELVYVDEPLSNPTGINQKRKSNDMDVLVRVTFEGPRALLPVNIYDHSKCMGLSAASLEADLRFTNYYMDLQFSITPLKIDLETTQPDDPSTISSPQLFIDGISIYGHRLFGLPPLEPTYVCNWDFEVGRIVGECSTEFLACLASSLKSFDFSFDNEENALPMLFAEPLFDVTFLRAKIDSIHVSVLLDHTALILSTRPLSVNFNDWANTKFSKRMSLLVPDISIAAVDRQSVSQHNPSAGETISPIGLFQLTLALKMALRKSDIAESRRLQQEHVKIHDQRTHRAQWLLLDWEETGPASTLAPEDDLFPPTMAIPSMPEPVDGRSNYVHAIPCHGASRPHPTGSSRSFLVQSEESSMKSVRIHTANSPRAASDHVSKLRQFMPTRGSSACVSRTDRSRDGLNSGPRIGVSSSSATRDANPWIMPHFSYYKLHVDTSDLPSSFTDEDDTRGEDSAMNYKSVFLTFDDDQTKYTNLACDVPLGIRGFCTPKFLQSLATLLDGLEPKNPTRIIDSLQKDVVSNIVGYDKAMSQPKISIAVALRVPSIQLRLVDLSEAPNNKQIEFRDEYSIEIRRLHTEFRRKVERQKGDLLEGLKQGVTVHAAAEHVSIHIEGSRADSFHEKAVFNSHMEEMNFWLVTSPNVRSNLQMRTFNTMTSAKSVERLAFLVRRATTMFDAVASSFQQLSTSSEKRLQYLLYSLTQSATDIPDPIFLARISYVLRVSTNHLRQHDSWKILSRIRKIYEGLPAHHKRELEQKCLCENFPLPANAKEAVLSGFDHWRAWDLAHVVKSYVMRRVWPHAAERQTSQPSMFLSSTIQTFRFSMDPGPRESDLIIGNLSTVASFSPDSLEVAEGLSKRLITLQSYCGSSALRLRWEILDLVEGVIKVMSNITLESSPGHVSSDKAQEKTPTELQFMFGTDFGSITLDGINVKLALIAKALRGSIVHRSLGAKKSEDEVFTALFCAEGCSSELQSQSATLMLSRIADPYMYLSLASDEDGDECRHRWKLAASCRKLRYDMKEDPVSLAHTADRLIADEVRYIRQLVDVVKVPKLESDQCFSPNKPTRYTFHVAMFLEDYRLTFSLLPSLNYLVSGEVARMSVMPVEAFKIEVDFDVKKNSHMFVSGEGDKFNILSTLEIPPVNGRILANLLPGRKEVEVDVTIELIRLETSAVRSLLAVLKGPDVSHLICDIKQNLDVLQSHLKDVQSIQRLSPSPKSTSGGQEILYKCRFTMAGCEIHAIAPGLNSKDYSAEMIFSLGMMRMRLQNGLDRGYAMQHPEFSIDAPQIIFELRRQEKVNSQSYGGFSAGVKLQGTSVVRENGEITRAYHFTSNRFDIELFAETAALVVDIAVYTQERIKTLDLSHEVKRLRKLRHGGHIDTKDGATDVPEIHVNDNSTPETFLNALYSLQFRTIQIAWNMATMHNKSGRQPEDLVFLIQQVELSNKKKNAAKLRIENMQLQMVPLGADRGKRSLNSALMPELVFNVAYSSKGKEVWLALQAAGKSLDIRATSEFIIPASMIQDSIATASEALRGGKAVWATRAHSPENTNPNKNGSLFGNRRLRSLLVDVDFAGATVTLQGKICQDHQTLLAATWKGSRLSDAKYGQYVQGDAATTATLRAPGVALKVQFEDNGTDDPALNAELKVDPSTNTLYPTLVPLVKQMTATVKEIMGNQQSQSRRLSAAAKLQSQKPMQEKPFNAADPTSILGRCKVNLGLLFWKQEFSLSCQPIARVAATAKFESVYVTVNTVLSSEQGRFLALSLAFNSLEASVKHVYSNESTASFEVKSMVLSLMNSKHLGRMNGMSAILRVSPMKVAVNAKQVQDFLLFKEIWLPSDNETNSGETVQPEPSETQTYIVQRYQQVASASAFPSNTTIAIEEVEIQLDLGSTLGKAQFAIIDLWVSTSKTSDNEQKMCISFGSVAIEGKGRMSGIVELGKLKIHTSIEWPEISDETGHTPLIQATIAFHHLQAKVSFDYQPFLVAQISMLNFLMYNVRNTSGAQSQRLFSILEGEKLQLFCTSLTASQTLALFQAWQRLIQDVQIAYKASLREVERYLRRKSSVLAEPLDVSAKDLAKEDDHRPEKAPISLHTGVVVKIRHVNLGAFPSSFFDNQIFKVEAHDAEACFGVSLESNKIHSALGLTLGQLRVALSGITRPTSAQLDELSVDEISELAAASRGGTILKVPRLVASMETWQAPGTHQIDYIFRSTFEGKVDVGWNYSRISFIRDMWEAHSRALASRLGKPLPPSAVRITGGPGSGGEGSGASSEKQEKITAVVNMPKSRYTYTALEPPIIETPQLRDMGEATPPLEWIGLQRDKLPNVTHQIIIVTLLGIAKEVEDAYGKILGS</sequence>
<evidence type="ECO:0000256" key="2">
    <source>
        <dbReference type="SAM" id="Phobius"/>
    </source>
</evidence>
<dbReference type="Pfam" id="PF21678">
    <property type="entry name" value="Csf1_N"/>
    <property type="match status" value="2"/>
</dbReference>
<gene>
    <name evidence="5" type="ORF">PDIP_79140</name>
</gene>
<dbReference type="InterPro" id="IPR048636">
    <property type="entry name" value="Csf1_N"/>
</dbReference>
<feature type="domain" description="Csf1 N-terminal" evidence="3">
    <location>
        <begin position="181"/>
        <end position="907"/>
    </location>
</feature>
<feature type="compositionally biased region" description="Basic and acidic residues" evidence="1">
    <location>
        <begin position="165"/>
        <end position="177"/>
    </location>
</feature>
<dbReference type="GO" id="GO:0006113">
    <property type="term" value="P:fermentation"/>
    <property type="evidence" value="ECO:0007669"/>
    <property type="project" value="InterPro"/>
</dbReference>
<dbReference type="EMBL" id="AKCU01000478">
    <property type="protein sequence ID" value="EKV06472.1"/>
    <property type="molecule type" value="Genomic_DNA"/>
</dbReference>
<name>K9FE89_PEND1</name>
<feature type="region of interest" description="Disordered" evidence="1">
    <location>
        <begin position="223"/>
        <end position="290"/>
    </location>
</feature>
<proteinExistence type="predicted"/>
<dbReference type="OrthoDB" id="10051416at2759"/>
<dbReference type="InterPro" id="IPR056779">
    <property type="entry name" value="Csf1_C"/>
</dbReference>
<feature type="region of interest" description="Disordered" evidence="1">
    <location>
        <begin position="3150"/>
        <end position="3170"/>
    </location>
</feature>
<keyword evidence="2" id="KW-0472">Membrane</keyword>
<evidence type="ECO:0000313" key="6">
    <source>
        <dbReference type="Proteomes" id="UP000009886"/>
    </source>
</evidence>
<evidence type="ECO:0000313" key="5">
    <source>
        <dbReference type="EMBL" id="EKV06472.1"/>
    </source>
</evidence>
<feature type="compositionally biased region" description="Gly residues" evidence="1">
    <location>
        <begin position="3153"/>
        <end position="3162"/>
    </location>
</feature>
<dbReference type="VEuPathDB" id="FungiDB:PDIP_79140"/>
<dbReference type="InterPro" id="IPR029636">
    <property type="entry name" value="Csf1"/>
</dbReference>
<evidence type="ECO:0000256" key="1">
    <source>
        <dbReference type="SAM" id="MobiDB-lite"/>
    </source>
</evidence>
<reference evidence="6" key="1">
    <citation type="journal article" date="2012" name="BMC Genomics">
        <title>Genome sequence of the necrotrophic fungus Penicillium digitatum, the main postharvest pathogen of citrus.</title>
        <authorList>
            <person name="Marcet-Houben M."/>
            <person name="Ballester A.-R."/>
            <person name="de la Fuente B."/>
            <person name="Harries E."/>
            <person name="Marcos J.F."/>
            <person name="Gonzalez-Candelas L."/>
            <person name="Gabaldon T."/>
        </authorList>
    </citation>
    <scope>NUCLEOTIDE SEQUENCE [LARGE SCALE GENOMIC DNA]</scope>
    <source>
        <strain evidence="6">Pd1 / CECT 20795</strain>
    </source>
</reference>
<dbReference type="GO" id="GO:0016020">
    <property type="term" value="C:membrane"/>
    <property type="evidence" value="ECO:0007669"/>
    <property type="project" value="InterPro"/>
</dbReference>
<feature type="region of interest" description="Disordered" evidence="1">
    <location>
        <begin position="1290"/>
        <end position="1318"/>
    </location>
</feature>
<dbReference type="HOGENOM" id="CLU_000126_1_0_1"/>
<keyword evidence="2" id="KW-1133">Transmembrane helix</keyword>
<evidence type="ECO:0000259" key="3">
    <source>
        <dbReference type="Pfam" id="PF21678"/>
    </source>
</evidence>
<accession>K9FE89</accession>
<dbReference type="PANTHER" id="PTHR32085">
    <property type="entry name" value="PROTEIN CSF1"/>
    <property type="match status" value="1"/>
</dbReference>